<comment type="caution">
    <text evidence="1">The sequence shown here is derived from an EMBL/GenBank/DDBJ whole genome shotgun (WGS) entry which is preliminary data.</text>
</comment>
<evidence type="ECO:0000313" key="2">
    <source>
        <dbReference type="Proteomes" id="UP000640930"/>
    </source>
</evidence>
<accession>A0ABR8XFR2</accession>
<reference evidence="1 2" key="1">
    <citation type="submission" date="2020-08" db="EMBL/GenBank/DDBJ databases">
        <title>A Genomic Blueprint of the Chicken Gut Microbiome.</title>
        <authorList>
            <person name="Gilroy R."/>
            <person name="Ravi A."/>
            <person name="Getino M."/>
            <person name="Pursley I."/>
            <person name="Horton D.L."/>
            <person name="Alikhan N.-F."/>
            <person name="Baker D."/>
            <person name="Gharbi K."/>
            <person name="Hall N."/>
            <person name="Watson M."/>
            <person name="Adriaenssens E.M."/>
            <person name="Foster-Nyarko E."/>
            <person name="Jarju S."/>
            <person name="Secka A."/>
            <person name="Antonio M."/>
            <person name="Oren A."/>
            <person name="Chaudhuri R."/>
            <person name="La Ragione R.M."/>
            <person name="Hildebrand F."/>
            <person name="Pallen M.J."/>
        </authorList>
    </citation>
    <scope>NUCLEOTIDE SEQUENCE [LARGE SCALE GENOMIC DNA]</scope>
    <source>
        <strain evidence="1 2">Re31</strain>
    </source>
</reference>
<evidence type="ECO:0000313" key="1">
    <source>
        <dbReference type="EMBL" id="MBD8028075.1"/>
    </source>
</evidence>
<organism evidence="1 2">
    <name type="scientific">Ureibacillus galli</name>
    <dbReference type="NCBI Taxonomy" id="2762222"/>
    <lineage>
        <taxon>Bacteria</taxon>
        <taxon>Bacillati</taxon>
        <taxon>Bacillota</taxon>
        <taxon>Bacilli</taxon>
        <taxon>Bacillales</taxon>
        <taxon>Caryophanaceae</taxon>
        <taxon>Ureibacillus</taxon>
    </lineage>
</organism>
<dbReference type="Proteomes" id="UP000640930">
    <property type="component" value="Unassembled WGS sequence"/>
</dbReference>
<keyword evidence="2" id="KW-1185">Reference proteome</keyword>
<dbReference type="RefSeq" id="WP_191708492.1">
    <property type="nucleotide sequence ID" value="NZ_JACSQA010000030.1"/>
</dbReference>
<proteinExistence type="predicted"/>
<name>A0ABR8XFR2_9BACL</name>
<dbReference type="EMBL" id="JACSQA010000030">
    <property type="protein sequence ID" value="MBD8028075.1"/>
    <property type="molecule type" value="Genomic_DNA"/>
</dbReference>
<gene>
    <name evidence="1" type="ORF">H9636_15600</name>
</gene>
<sequence length="60" mass="6981">MLVTLLGAINTREYLSNGIQYETFQSTENQTFRFGICWIQPCTEENDFQTWFGADPILMP</sequence>
<protein>
    <submittedName>
        <fullName evidence="1">Uncharacterized protein</fullName>
    </submittedName>
</protein>